<dbReference type="AlphaFoldDB" id="A0A1W1Z2Q9"/>
<protein>
    <submittedName>
        <fullName evidence="1">Tfp pilus assembly protein PilO</fullName>
    </submittedName>
</protein>
<dbReference type="RefSeq" id="WP_143806852.1">
    <property type="nucleotide sequence ID" value="NZ_FWXW01000001.1"/>
</dbReference>
<dbReference type="STRING" id="1122930.SAMN02745168_0905"/>
<dbReference type="Gene3D" id="3.30.70.60">
    <property type="match status" value="1"/>
</dbReference>
<dbReference type="OrthoDB" id="1793079at2"/>
<organism evidence="1 2">
    <name type="scientific">Papillibacter cinnamivorans DSM 12816</name>
    <dbReference type="NCBI Taxonomy" id="1122930"/>
    <lineage>
        <taxon>Bacteria</taxon>
        <taxon>Bacillati</taxon>
        <taxon>Bacillota</taxon>
        <taxon>Clostridia</taxon>
        <taxon>Eubacteriales</taxon>
        <taxon>Oscillospiraceae</taxon>
        <taxon>Papillibacter</taxon>
    </lineage>
</organism>
<name>A0A1W1Z2Q9_9FIRM</name>
<sequence length="388" mass="41691">MSKMKVSYSPSKNEFILLMCLLIVVIAALAINYLILPEYANLTDSMQRYDNQQTLVENLRNEYAKLDSYKEEDSKLASDLESLRKVLPDYLSEEEILASLDDNAVSSGLDVLGITFSGVTTDTQDAFTASLKLSTAVSDGTTTGSSSGSSGYVQSEKINISYTGSYDKLIAFLSAFESQTRQVYFRSSTMSRTEDGELNGSLTMLVFSNMDSAPVANDPNYPGYDYDAPAAPGKADPFAAFSGYEGVTAGTSATLSTPDFYVILNTYDDNSDKILMGKYPVSSAQITSDDNQNVTATLTLTKSGSKCSYKYTLGSESYSGSFTLADTDTVIDVSVLSRARKSSLDSVGLTLNVQNGSGLPVVVTVKNDDASNPRFHLGTTSGSVQVVK</sequence>
<accession>A0A1W1Z2Q9</accession>
<reference evidence="1 2" key="1">
    <citation type="submission" date="2017-04" db="EMBL/GenBank/DDBJ databases">
        <authorList>
            <person name="Afonso C.L."/>
            <person name="Miller P.J."/>
            <person name="Scott M.A."/>
            <person name="Spackman E."/>
            <person name="Goraichik I."/>
            <person name="Dimitrov K.M."/>
            <person name="Suarez D.L."/>
            <person name="Swayne D.E."/>
        </authorList>
    </citation>
    <scope>NUCLEOTIDE SEQUENCE [LARGE SCALE GENOMIC DNA]</scope>
    <source>
        <strain evidence="1 2">DSM 12816</strain>
    </source>
</reference>
<dbReference type="EMBL" id="FWXW01000001">
    <property type="protein sequence ID" value="SMC42767.1"/>
    <property type="molecule type" value="Genomic_DNA"/>
</dbReference>
<gene>
    <name evidence="1" type="ORF">SAMN02745168_0905</name>
</gene>
<dbReference type="InterPro" id="IPR014717">
    <property type="entry name" value="Transl_elong_EF1B/ribsomal_bS6"/>
</dbReference>
<proteinExistence type="predicted"/>
<dbReference type="Proteomes" id="UP000192790">
    <property type="component" value="Unassembled WGS sequence"/>
</dbReference>
<evidence type="ECO:0000313" key="2">
    <source>
        <dbReference type="Proteomes" id="UP000192790"/>
    </source>
</evidence>
<keyword evidence="2" id="KW-1185">Reference proteome</keyword>
<evidence type="ECO:0000313" key="1">
    <source>
        <dbReference type="EMBL" id="SMC42767.1"/>
    </source>
</evidence>